<dbReference type="EMBL" id="CP013332">
    <property type="protein sequence ID" value="ALQ41207.1"/>
    <property type="molecule type" value="Genomic_DNA"/>
</dbReference>
<proteinExistence type="predicted"/>
<evidence type="ECO:0000313" key="1">
    <source>
        <dbReference type="EMBL" id="ALQ41207.1"/>
    </source>
</evidence>
<dbReference type="OrthoDB" id="89531at2"/>
<accession>A0A0S2ZQU3</accession>
<gene>
    <name evidence="1" type="ORF">RN87_11650</name>
</gene>
<protein>
    <submittedName>
        <fullName evidence="1">Uncharacterized protein</fullName>
    </submittedName>
</protein>
<dbReference type="GeneID" id="60659073"/>
<reference evidence="1 2" key="1">
    <citation type="submission" date="2015-11" db="EMBL/GenBank/DDBJ databases">
        <authorList>
            <person name="Zhang Y."/>
            <person name="Guo Z."/>
        </authorList>
    </citation>
    <scope>NUCLEOTIDE SEQUENCE [LARGE SCALE GENOMIC DNA]</scope>
    <source>
        <strain evidence="1 2">ChDC F174</strain>
        <plasmid evidence="2">Plasmid unnamed1</plasmid>
    </source>
</reference>
<evidence type="ECO:0000313" key="2">
    <source>
        <dbReference type="Proteomes" id="UP000063275"/>
    </source>
</evidence>
<sequence length="236" mass="28325">MKNVTYNIQNILKSLEKYNEMDLLIRSETKEFDITFANKYNPHLLGLPYINERKNLNGIKLYNYIFDNNLSDQEIFIRVEKNHGKIMKENIINRVETFPEFLKNLEEGIIVEKTLDSKMNVNYLIIQNKDDEFYHLGILSGSNGALLVDFDNIEDKREKDILKTYFIEPNKEYFKDSNIAELIKSIERYDEKEKRYIPFSFDEVKNEKLLKQFYLEKEEDFSIPKKLKINSKEFER</sequence>
<name>A0A0S2ZQU3_9FUSO</name>
<dbReference type="Proteomes" id="UP000063275">
    <property type="component" value="Plasmid unnamed1"/>
</dbReference>
<dbReference type="AlphaFoldDB" id="A0A0S2ZQU3"/>
<dbReference type="RefSeq" id="WP_029495561.1">
    <property type="nucleotide sequence ID" value="NZ_CP013332.1"/>
</dbReference>
<organism evidence="1">
    <name type="scientific">Fusobacterium hwasookii ChDC F174</name>
    <dbReference type="NCBI Taxonomy" id="1307442"/>
    <lineage>
        <taxon>Bacteria</taxon>
        <taxon>Fusobacteriati</taxon>
        <taxon>Fusobacteriota</taxon>
        <taxon>Fusobacteriia</taxon>
        <taxon>Fusobacteriales</taxon>
        <taxon>Fusobacteriaceae</taxon>
        <taxon>Fusobacterium</taxon>
    </lineage>
</organism>
<dbReference type="KEGG" id="fhw:RN87_11650"/>
<keyword evidence="1" id="KW-0614">Plasmid</keyword>
<geneLocation type="plasmid" evidence="1">
    <name>unnamed1</name>
</geneLocation>